<dbReference type="Gene3D" id="1.10.10.10">
    <property type="entry name" value="Winged helix-like DNA-binding domain superfamily/Winged helix DNA-binding domain"/>
    <property type="match status" value="1"/>
</dbReference>
<dbReference type="InterPro" id="IPR036388">
    <property type="entry name" value="WH-like_DNA-bd_sf"/>
</dbReference>
<dbReference type="PROSITE" id="PS00622">
    <property type="entry name" value="HTH_LUXR_1"/>
    <property type="match status" value="1"/>
</dbReference>
<dbReference type="InterPro" id="IPR000792">
    <property type="entry name" value="Tscrpt_reg_LuxR_C"/>
</dbReference>
<dbReference type="Proteomes" id="UP000220629">
    <property type="component" value="Unassembled WGS sequence"/>
</dbReference>
<dbReference type="Pfam" id="PF00072">
    <property type="entry name" value="Response_reg"/>
    <property type="match status" value="1"/>
</dbReference>
<gene>
    <name evidence="8" type="ORF">CRM94_28880</name>
</gene>
<dbReference type="GO" id="GO:0000160">
    <property type="term" value="P:phosphorelay signal transduction system"/>
    <property type="evidence" value="ECO:0007669"/>
    <property type="project" value="InterPro"/>
</dbReference>
<evidence type="ECO:0000313" key="9">
    <source>
        <dbReference type="Proteomes" id="UP000220629"/>
    </source>
</evidence>
<dbReference type="RefSeq" id="WP_096748854.1">
    <property type="nucleotide sequence ID" value="NZ_CADEPO010000002.1"/>
</dbReference>
<dbReference type="SMART" id="SM00448">
    <property type="entry name" value="REC"/>
    <property type="match status" value="1"/>
</dbReference>
<dbReference type="Pfam" id="PF00196">
    <property type="entry name" value="GerE"/>
    <property type="match status" value="1"/>
</dbReference>
<dbReference type="GO" id="GO:0003677">
    <property type="term" value="F:DNA binding"/>
    <property type="evidence" value="ECO:0007669"/>
    <property type="project" value="UniProtKB-KW"/>
</dbReference>
<dbReference type="PANTHER" id="PTHR43214:SF41">
    <property type="entry name" value="NITRATE_NITRITE RESPONSE REGULATOR PROTEIN NARP"/>
    <property type="match status" value="1"/>
</dbReference>
<evidence type="ECO:0000256" key="4">
    <source>
        <dbReference type="ARBA" id="ARBA00023163"/>
    </source>
</evidence>
<evidence type="ECO:0000256" key="3">
    <source>
        <dbReference type="ARBA" id="ARBA00023125"/>
    </source>
</evidence>
<sequence length="213" mass="23346">MKKVLLVERHAITRAGIRRILETTQDFLVGCELANGDEILSAVDGETFDVAILDFSSLGQRGRALIHQLAVHVPTIRILVISANSDPVQAKSVFAAGAGGFLAKRNSGAEMLQAVRLVLSGRRYLSPDVAEHMVRMIDLPFDAPRHARLSTQETKVLRHLASGEPVAEIARDMGLSNKTISTYKARLFDKLAVRSDAELVRYALAHRLVDPCI</sequence>
<reference evidence="9" key="1">
    <citation type="submission" date="2017-09" db="EMBL/GenBank/DDBJ databases">
        <title>FDA dAtabase for Regulatory Grade micrObial Sequences (FDA-ARGOS): Supporting development and validation of Infectious Disease Dx tests.</title>
        <authorList>
            <person name="Minogue T."/>
            <person name="Wolcott M."/>
            <person name="Wasieloski L."/>
            <person name="Aguilar W."/>
            <person name="Moore D."/>
            <person name="Tallon L."/>
            <person name="Sadzewicz L."/>
            <person name="Ott S."/>
            <person name="Zhao X."/>
            <person name="Nagaraj S."/>
            <person name="Vavikolanu K."/>
            <person name="Aluvathingal J."/>
            <person name="Nadendla S."/>
            <person name="Sichtig H."/>
        </authorList>
    </citation>
    <scope>NUCLEOTIDE SEQUENCE [LARGE SCALE GENOMIC DNA]</scope>
    <source>
        <strain evidence="9">FDAARGOS_390</strain>
    </source>
</reference>
<dbReference type="CDD" id="cd06170">
    <property type="entry name" value="LuxR_C_like"/>
    <property type="match status" value="1"/>
</dbReference>
<dbReference type="PROSITE" id="PS50043">
    <property type="entry name" value="HTH_LUXR_2"/>
    <property type="match status" value="1"/>
</dbReference>
<dbReference type="Gene3D" id="3.40.50.2300">
    <property type="match status" value="1"/>
</dbReference>
<evidence type="ECO:0000256" key="2">
    <source>
        <dbReference type="ARBA" id="ARBA00023015"/>
    </source>
</evidence>
<keyword evidence="3 8" id="KW-0238">DNA-binding</keyword>
<dbReference type="InterPro" id="IPR016032">
    <property type="entry name" value="Sig_transdc_resp-reg_C-effctor"/>
</dbReference>
<comment type="caution">
    <text evidence="8">The sequence shown here is derived from an EMBL/GenBank/DDBJ whole genome shotgun (WGS) entry which is preliminary data.</text>
</comment>
<dbReference type="InterPro" id="IPR001789">
    <property type="entry name" value="Sig_transdc_resp-reg_receiver"/>
</dbReference>
<feature type="modified residue" description="4-aspartylphosphate" evidence="5">
    <location>
        <position position="54"/>
    </location>
</feature>
<dbReference type="InterPro" id="IPR058245">
    <property type="entry name" value="NreC/VraR/RcsB-like_REC"/>
</dbReference>
<dbReference type="PRINTS" id="PR00038">
    <property type="entry name" value="HTHLUXR"/>
</dbReference>
<evidence type="ECO:0000259" key="6">
    <source>
        <dbReference type="PROSITE" id="PS50043"/>
    </source>
</evidence>
<proteinExistence type="predicted"/>
<evidence type="ECO:0000259" key="7">
    <source>
        <dbReference type="PROSITE" id="PS50110"/>
    </source>
</evidence>
<keyword evidence="2" id="KW-0805">Transcription regulation</keyword>
<name>A0A2A7S595_BURGA</name>
<evidence type="ECO:0000256" key="5">
    <source>
        <dbReference type="PROSITE-ProRule" id="PRU00169"/>
    </source>
</evidence>
<dbReference type="GO" id="GO:0006355">
    <property type="term" value="P:regulation of DNA-templated transcription"/>
    <property type="evidence" value="ECO:0007669"/>
    <property type="project" value="InterPro"/>
</dbReference>
<dbReference type="SMART" id="SM00421">
    <property type="entry name" value="HTH_LUXR"/>
    <property type="match status" value="1"/>
</dbReference>
<dbReference type="InterPro" id="IPR011006">
    <property type="entry name" value="CheY-like_superfamily"/>
</dbReference>
<dbReference type="CDD" id="cd17535">
    <property type="entry name" value="REC_NarL-like"/>
    <property type="match status" value="1"/>
</dbReference>
<evidence type="ECO:0000313" key="8">
    <source>
        <dbReference type="EMBL" id="PEH38410.1"/>
    </source>
</evidence>
<dbReference type="EMBL" id="PDDY01000004">
    <property type="protein sequence ID" value="PEH38410.1"/>
    <property type="molecule type" value="Genomic_DNA"/>
</dbReference>
<dbReference type="SUPFAM" id="SSF46894">
    <property type="entry name" value="C-terminal effector domain of the bipartite response regulators"/>
    <property type="match status" value="1"/>
</dbReference>
<evidence type="ECO:0000256" key="1">
    <source>
        <dbReference type="ARBA" id="ARBA00022553"/>
    </source>
</evidence>
<dbReference type="PROSITE" id="PS50110">
    <property type="entry name" value="RESPONSE_REGULATORY"/>
    <property type="match status" value="1"/>
</dbReference>
<dbReference type="InterPro" id="IPR039420">
    <property type="entry name" value="WalR-like"/>
</dbReference>
<keyword evidence="1 5" id="KW-0597">Phosphoprotein</keyword>
<accession>A0A2A7S595</accession>
<organism evidence="8 9">
    <name type="scientific">Burkholderia gladioli</name>
    <name type="common">Pseudomonas marginata</name>
    <name type="synonym">Phytomonas marginata</name>
    <dbReference type="NCBI Taxonomy" id="28095"/>
    <lineage>
        <taxon>Bacteria</taxon>
        <taxon>Pseudomonadati</taxon>
        <taxon>Pseudomonadota</taxon>
        <taxon>Betaproteobacteria</taxon>
        <taxon>Burkholderiales</taxon>
        <taxon>Burkholderiaceae</taxon>
        <taxon>Burkholderia</taxon>
    </lineage>
</organism>
<feature type="domain" description="Response regulatory" evidence="7">
    <location>
        <begin position="3"/>
        <end position="119"/>
    </location>
</feature>
<dbReference type="AlphaFoldDB" id="A0A2A7S595"/>
<keyword evidence="4" id="KW-0804">Transcription</keyword>
<feature type="domain" description="HTH luxR-type" evidence="6">
    <location>
        <begin position="142"/>
        <end position="207"/>
    </location>
</feature>
<dbReference type="PANTHER" id="PTHR43214">
    <property type="entry name" value="TWO-COMPONENT RESPONSE REGULATOR"/>
    <property type="match status" value="1"/>
</dbReference>
<dbReference type="SUPFAM" id="SSF52172">
    <property type="entry name" value="CheY-like"/>
    <property type="match status" value="1"/>
</dbReference>
<protein>
    <submittedName>
        <fullName evidence="8">DNA-binding response regulator</fullName>
    </submittedName>
</protein>